<protein>
    <recommendedName>
        <fullName evidence="6">methylated diphthine methylhydrolase</fullName>
        <ecNumber evidence="6">3.1.1.97</ecNumber>
    </recommendedName>
</protein>
<comment type="catalytic activity">
    <reaction evidence="7">
        <text>diphthine methyl ester-[translation elongation factor 2] + H2O = diphthine-[translation elongation factor 2] + methanol + H(+)</text>
        <dbReference type="Rhea" id="RHEA:42656"/>
        <dbReference type="Rhea" id="RHEA-COMP:10172"/>
        <dbReference type="Rhea" id="RHEA-COMP:10173"/>
        <dbReference type="ChEBI" id="CHEBI:15377"/>
        <dbReference type="ChEBI" id="CHEBI:15378"/>
        <dbReference type="ChEBI" id="CHEBI:17790"/>
        <dbReference type="ChEBI" id="CHEBI:79005"/>
        <dbReference type="ChEBI" id="CHEBI:82696"/>
        <dbReference type="EC" id="3.1.1.97"/>
    </reaction>
</comment>
<dbReference type="EMBL" id="CAJNOL010002218">
    <property type="protein sequence ID" value="CAF1476633.1"/>
    <property type="molecule type" value="Genomic_DNA"/>
</dbReference>
<dbReference type="GO" id="GO:0061685">
    <property type="term" value="F:diphthine methylesterase activity"/>
    <property type="evidence" value="ECO:0007669"/>
    <property type="project" value="UniProtKB-EC"/>
</dbReference>
<evidence type="ECO:0000256" key="3">
    <source>
        <dbReference type="ARBA" id="ARBA00022737"/>
    </source>
</evidence>
<dbReference type="SMART" id="SM00320">
    <property type="entry name" value="WD40"/>
    <property type="match status" value="4"/>
</dbReference>
<comment type="similarity">
    <text evidence="5">Belongs to the DPH7 family.</text>
</comment>
<dbReference type="PANTHER" id="PTHR46042">
    <property type="entry name" value="DIPHTHINE METHYLTRANSFERASE"/>
    <property type="match status" value="1"/>
</dbReference>
<evidence type="ECO:0000313" key="16">
    <source>
        <dbReference type="EMBL" id="CAF3628441.1"/>
    </source>
</evidence>
<evidence type="ECO:0000313" key="19">
    <source>
        <dbReference type="Proteomes" id="UP000663870"/>
    </source>
</evidence>
<dbReference type="EMBL" id="CAJNOO010000714">
    <property type="protein sequence ID" value="CAF1016875.1"/>
    <property type="molecule type" value="Genomic_DNA"/>
</dbReference>
<dbReference type="Proteomes" id="UP000663889">
    <property type="component" value="Unassembled WGS sequence"/>
</dbReference>
<evidence type="ECO:0000313" key="17">
    <source>
        <dbReference type="EMBL" id="CAF3639934.1"/>
    </source>
</evidence>
<dbReference type="EMBL" id="CAJNOH010000692">
    <property type="protein sequence ID" value="CAF1105207.1"/>
    <property type="molecule type" value="Genomic_DNA"/>
</dbReference>
<keyword evidence="3" id="KW-0677">Repeat</keyword>
<organism evidence="12 18">
    <name type="scientific">Rotaria sordida</name>
    <dbReference type="NCBI Taxonomy" id="392033"/>
    <lineage>
        <taxon>Eukaryota</taxon>
        <taxon>Metazoa</taxon>
        <taxon>Spiralia</taxon>
        <taxon>Gnathifera</taxon>
        <taxon>Rotifera</taxon>
        <taxon>Eurotatoria</taxon>
        <taxon>Bdelloidea</taxon>
        <taxon>Philodinida</taxon>
        <taxon>Philodinidae</taxon>
        <taxon>Rotaria</taxon>
    </lineage>
</organism>
<evidence type="ECO:0000313" key="15">
    <source>
        <dbReference type="EMBL" id="CAF3601278.1"/>
    </source>
</evidence>
<evidence type="ECO:0000256" key="6">
    <source>
        <dbReference type="ARBA" id="ARBA00039131"/>
    </source>
</evidence>
<evidence type="ECO:0000313" key="18">
    <source>
        <dbReference type="Proteomes" id="UP000663854"/>
    </source>
</evidence>
<dbReference type="Pfam" id="PF00400">
    <property type="entry name" value="WD40"/>
    <property type="match status" value="1"/>
</dbReference>
<dbReference type="OrthoDB" id="1930760at2759"/>
<dbReference type="Gene3D" id="2.130.10.10">
    <property type="entry name" value="YVTN repeat-like/Quinoprotein amine dehydrogenase"/>
    <property type="match status" value="1"/>
</dbReference>
<dbReference type="Proteomes" id="UP000663874">
    <property type="component" value="Unassembled WGS sequence"/>
</dbReference>
<evidence type="ECO:0000256" key="7">
    <source>
        <dbReference type="ARBA" id="ARBA00047551"/>
    </source>
</evidence>
<dbReference type="EMBL" id="CAJOBD010000302">
    <property type="protein sequence ID" value="CAF3639934.1"/>
    <property type="molecule type" value="Genomic_DNA"/>
</dbReference>
<evidence type="ECO:0000256" key="4">
    <source>
        <dbReference type="ARBA" id="ARBA00022801"/>
    </source>
</evidence>
<evidence type="ECO:0000313" key="8">
    <source>
        <dbReference type="EMBL" id="CAF1016875.1"/>
    </source>
</evidence>
<dbReference type="Proteomes" id="UP000663823">
    <property type="component" value="Unassembled WGS sequence"/>
</dbReference>
<reference evidence="12" key="1">
    <citation type="submission" date="2021-02" db="EMBL/GenBank/DDBJ databases">
        <authorList>
            <person name="Nowell W R."/>
        </authorList>
    </citation>
    <scope>NUCLEOTIDE SEQUENCE</scope>
</reference>
<proteinExistence type="inferred from homology"/>
<dbReference type="GO" id="GO:0017183">
    <property type="term" value="P:protein histidyl modification to diphthamide"/>
    <property type="evidence" value="ECO:0007669"/>
    <property type="project" value="TreeGrafter"/>
</dbReference>
<evidence type="ECO:0000313" key="12">
    <source>
        <dbReference type="EMBL" id="CAF1202411.1"/>
    </source>
</evidence>
<evidence type="ECO:0000256" key="2">
    <source>
        <dbReference type="ARBA" id="ARBA00022574"/>
    </source>
</evidence>
<dbReference type="AlphaFoldDB" id="A0A814WHD9"/>
<dbReference type="EMBL" id="CAJNOT010000700">
    <property type="protein sequence ID" value="CAF1058924.1"/>
    <property type="molecule type" value="Genomic_DNA"/>
</dbReference>
<accession>A0A814WHD9</accession>
<dbReference type="GO" id="GO:0005737">
    <property type="term" value="C:cytoplasm"/>
    <property type="evidence" value="ECO:0007669"/>
    <property type="project" value="TreeGrafter"/>
</dbReference>
<dbReference type="EMBL" id="CAJNOU010000718">
    <property type="protein sequence ID" value="CAF1072422.1"/>
    <property type="molecule type" value="Genomic_DNA"/>
</dbReference>
<keyword evidence="19" id="KW-1185">Reference proteome</keyword>
<sequence>MFQANFITDCPPDSIEWCPIRHDIFACGTYLYNPENMTRQGSIYLFQYNSLTKTIDIIQHQTTNGILDLKWINYSSDLIYLSTVSALGQLSLYTLNDLTKSILCEDVTNDQTIALSHSWLNAINNYVVISDQQGYLTICELDNTNGLRFTQSWLAHEYECWTSIWDKHDSNIIYSGADDTLLKIWDIRDCKQPIHINRKHTMGICSIISNESNSYEFLTGSFDEYLRQWDKRQMNEPLKQIKLGGGVWKMKSHPLNQNILLCACMQNGFVIVDLKTSIILCNYKQHGSLAYGCDWQYNDSMNQLSELMDDCMNEQTTATCDKKILSDSLIASCSFYDKTVHVWKQQI</sequence>
<gene>
    <name evidence="16" type="ORF">FNK824_LOCUS4787</name>
    <name evidence="17" type="ORF">JBS370_LOCUS5748</name>
    <name evidence="13" type="ORF">JXQ802_LOCUS30048</name>
    <name evidence="14" type="ORF">JXQ802_LOCUS39061</name>
    <name evidence="15" type="ORF">OTI717_LOCUS6820</name>
    <name evidence="11" type="ORF">PYM288_LOCUS19889</name>
    <name evidence="12" type="ORF">PYM288_LOCUS24951</name>
    <name evidence="8" type="ORF">RFH988_LOCUS14988</name>
    <name evidence="10" type="ORF">SEV965_LOCUS14427</name>
    <name evidence="9" type="ORF">ZHD862_LOCUS15460</name>
</gene>
<evidence type="ECO:0000256" key="5">
    <source>
        <dbReference type="ARBA" id="ARBA00038092"/>
    </source>
</evidence>
<dbReference type="InterPro" id="IPR015943">
    <property type="entry name" value="WD40/YVTN_repeat-like_dom_sf"/>
</dbReference>
<keyword evidence="4" id="KW-0378">Hydrolase</keyword>
<dbReference type="InterPro" id="IPR001680">
    <property type="entry name" value="WD40_rpt"/>
</dbReference>
<dbReference type="InterPro" id="IPR036322">
    <property type="entry name" value="WD40_repeat_dom_sf"/>
</dbReference>
<dbReference type="InterPro" id="IPR052415">
    <property type="entry name" value="Diphthine_MTase"/>
</dbReference>
<dbReference type="EMBL" id="CAJOBE010000360">
    <property type="protein sequence ID" value="CAF3628441.1"/>
    <property type="molecule type" value="Genomic_DNA"/>
</dbReference>
<comment type="pathway">
    <text evidence="1">Protein modification; peptidyl-diphthamide biosynthesis.</text>
</comment>
<dbReference type="Proteomes" id="UP000663870">
    <property type="component" value="Unassembled WGS sequence"/>
</dbReference>
<name>A0A814WHD9_9BILA</name>
<evidence type="ECO:0000313" key="10">
    <source>
        <dbReference type="EMBL" id="CAF1072422.1"/>
    </source>
</evidence>
<evidence type="ECO:0000313" key="11">
    <source>
        <dbReference type="EMBL" id="CAF1105207.1"/>
    </source>
</evidence>
<evidence type="ECO:0000313" key="13">
    <source>
        <dbReference type="EMBL" id="CAF1311503.1"/>
    </source>
</evidence>
<dbReference type="SUPFAM" id="SSF50978">
    <property type="entry name" value="WD40 repeat-like"/>
    <property type="match status" value="1"/>
</dbReference>
<dbReference type="Proteomes" id="UP000663882">
    <property type="component" value="Unassembled WGS sequence"/>
</dbReference>
<keyword evidence="2" id="KW-0853">WD repeat</keyword>
<dbReference type="Proteomes" id="UP000663854">
    <property type="component" value="Unassembled WGS sequence"/>
</dbReference>
<dbReference type="EMBL" id="CAJOAX010000493">
    <property type="protein sequence ID" value="CAF3601278.1"/>
    <property type="molecule type" value="Genomic_DNA"/>
</dbReference>
<dbReference type="EC" id="3.1.1.97" evidence="6"/>
<evidence type="ECO:0000313" key="14">
    <source>
        <dbReference type="EMBL" id="CAF1476633.1"/>
    </source>
</evidence>
<dbReference type="Proteomes" id="UP000663864">
    <property type="component" value="Unassembled WGS sequence"/>
</dbReference>
<dbReference type="Proteomes" id="UP000663836">
    <property type="component" value="Unassembled WGS sequence"/>
</dbReference>
<dbReference type="EMBL" id="CAJNOH010001308">
    <property type="protein sequence ID" value="CAF1202411.1"/>
    <property type="molecule type" value="Genomic_DNA"/>
</dbReference>
<evidence type="ECO:0000256" key="1">
    <source>
        <dbReference type="ARBA" id="ARBA00005156"/>
    </source>
</evidence>
<evidence type="ECO:0000313" key="9">
    <source>
        <dbReference type="EMBL" id="CAF1058924.1"/>
    </source>
</evidence>
<dbReference type="EMBL" id="CAJNOL010001203">
    <property type="protein sequence ID" value="CAF1311503.1"/>
    <property type="molecule type" value="Genomic_DNA"/>
</dbReference>
<dbReference type="PANTHER" id="PTHR46042:SF1">
    <property type="entry name" value="DIPHTHINE METHYLTRANSFERASE"/>
    <property type="match status" value="1"/>
</dbReference>
<comment type="caution">
    <text evidence="12">The sequence shown here is derived from an EMBL/GenBank/DDBJ whole genome shotgun (WGS) entry which is preliminary data.</text>
</comment>